<accession>A0ACC2GU17</accession>
<keyword evidence="2" id="KW-1185">Reference proteome</keyword>
<evidence type="ECO:0000313" key="2">
    <source>
        <dbReference type="Proteomes" id="UP001157502"/>
    </source>
</evidence>
<comment type="caution">
    <text evidence="1">The sequence shown here is derived from an EMBL/GenBank/DDBJ whole genome shotgun (WGS) entry which is preliminary data.</text>
</comment>
<dbReference type="EMBL" id="CM055736">
    <property type="protein sequence ID" value="KAJ8006950.1"/>
    <property type="molecule type" value="Genomic_DNA"/>
</dbReference>
<proteinExistence type="predicted"/>
<dbReference type="Proteomes" id="UP001157502">
    <property type="component" value="Chromosome 9"/>
</dbReference>
<protein>
    <submittedName>
        <fullName evidence="1">Uncharacterized protein</fullName>
    </submittedName>
</protein>
<organism evidence="1 2">
    <name type="scientific">Dallia pectoralis</name>
    <name type="common">Alaska blackfish</name>
    <dbReference type="NCBI Taxonomy" id="75939"/>
    <lineage>
        <taxon>Eukaryota</taxon>
        <taxon>Metazoa</taxon>
        <taxon>Chordata</taxon>
        <taxon>Craniata</taxon>
        <taxon>Vertebrata</taxon>
        <taxon>Euteleostomi</taxon>
        <taxon>Actinopterygii</taxon>
        <taxon>Neopterygii</taxon>
        <taxon>Teleostei</taxon>
        <taxon>Protacanthopterygii</taxon>
        <taxon>Esociformes</taxon>
        <taxon>Umbridae</taxon>
        <taxon>Dallia</taxon>
    </lineage>
</organism>
<sequence length="100" mass="11112">MLRRLAAECDYVGFASLLLVLGKKIWERFWPDTIIPLPTSSLCTNSSYPNQTPDLTLAPVFRHLHQNPQPVRGSSHVTVSFSLAAAPSPSTNSKYSRRSL</sequence>
<reference evidence="1" key="1">
    <citation type="submission" date="2021-05" db="EMBL/GenBank/DDBJ databases">
        <authorList>
            <person name="Pan Q."/>
            <person name="Jouanno E."/>
            <person name="Zahm M."/>
            <person name="Klopp C."/>
            <person name="Cabau C."/>
            <person name="Louis A."/>
            <person name="Berthelot C."/>
            <person name="Parey E."/>
            <person name="Roest Crollius H."/>
            <person name="Montfort J."/>
            <person name="Robinson-Rechavi M."/>
            <person name="Bouchez O."/>
            <person name="Lampietro C."/>
            <person name="Lopez Roques C."/>
            <person name="Donnadieu C."/>
            <person name="Postlethwait J."/>
            <person name="Bobe J."/>
            <person name="Dillon D."/>
            <person name="Chandos A."/>
            <person name="von Hippel F."/>
            <person name="Guiguen Y."/>
        </authorList>
    </citation>
    <scope>NUCLEOTIDE SEQUENCE</scope>
    <source>
        <strain evidence="1">YG-Jan2019</strain>
    </source>
</reference>
<gene>
    <name evidence="1" type="ORF">DPEC_G00112520</name>
</gene>
<name>A0ACC2GU17_DALPE</name>
<evidence type="ECO:0000313" key="1">
    <source>
        <dbReference type="EMBL" id="KAJ8006950.1"/>
    </source>
</evidence>